<accession>A0A3R7CIC8</accession>
<dbReference type="EMBL" id="NIRI02000056">
    <property type="protein sequence ID" value="KAG5444794.1"/>
    <property type="molecule type" value="Genomic_DNA"/>
</dbReference>
<proteinExistence type="predicted"/>
<evidence type="ECO:0000313" key="2">
    <source>
        <dbReference type="Proteomes" id="UP000286415"/>
    </source>
</evidence>
<organism evidence="1 2">
    <name type="scientific">Clonorchis sinensis</name>
    <name type="common">Chinese liver fluke</name>
    <dbReference type="NCBI Taxonomy" id="79923"/>
    <lineage>
        <taxon>Eukaryota</taxon>
        <taxon>Metazoa</taxon>
        <taxon>Spiralia</taxon>
        <taxon>Lophotrochozoa</taxon>
        <taxon>Platyhelminthes</taxon>
        <taxon>Trematoda</taxon>
        <taxon>Digenea</taxon>
        <taxon>Opisthorchiida</taxon>
        <taxon>Opisthorchiata</taxon>
        <taxon>Opisthorchiidae</taxon>
        <taxon>Clonorchis</taxon>
    </lineage>
</organism>
<reference evidence="1 2" key="1">
    <citation type="journal article" date="2018" name="Biotechnol. Adv.">
        <title>Improved genomic resources and new bioinformatic workflow for the carcinogenic parasite Clonorchis sinensis: Biotechnological implications.</title>
        <authorList>
            <person name="Wang D."/>
            <person name="Korhonen P.K."/>
            <person name="Gasser R.B."/>
            <person name="Young N.D."/>
        </authorList>
    </citation>
    <scope>NUCLEOTIDE SEQUENCE [LARGE SCALE GENOMIC DNA]</scope>
    <source>
        <strain evidence="1">Cs-k2</strain>
    </source>
</reference>
<keyword evidence="2" id="KW-1185">Reference proteome</keyword>
<comment type="caution">
    <text evidence="1">The sequence shown here is derived from an EMBL/GenBank/DDBJ whole genome shotgun (WGS) entry which is preliminary data.</text>
</comment>
<gene>
    <name evidence="1" type="ORF">CSKR_107273</name>
</gene>
<dbReference type="AlphaFoldDB" id="A0A3R7CIC8"/>
<name>A0A3R7CIC8_CLOSI</name>
<dbReference type="Proteomes" id="UP000286415">
    <property type="component" value="Unassembled WGS sequence"/>
</dbReference>
<evidence type="ECO:0000313" key="1">
    <source>
        <dbReference type="EMBL" id="KAG5444794.1"/>
    </source>
</evidence>
<sequence>MTVAGARKRTRAFRRLSEAQLIVTALCLWSLSDACQFTEKDQEIRFLESRYYYKVIIYTFSTNLNRFSSADTISTASDHQKQCPTKIRKSNKIVHSNNWDSVYWVKGNKYGDWLSHIVGNGIAFLASCLLHRHPNYSVIPGSIILLTLKFRVGLQQYAKRNLLTRQLPVVSLYAMSSKIHLPPAES</sequence>
<dbReference type="InParanoid" id="A0A3R7CIC8"/>
<protein>
    <submittedName>
        <fullName evidence="1">Uncharacterized protein</fullName>
    </submittedName>
</protein>
<reference evidence="1 2" key="2">
    <citation type="journal article" date="2021" name="Genomics">
        <title>High-quality reference genome for Clonorchis sinensis.</title>
        <authorList>
            <person name="Young N.D."/>
            <person name="Stroehlein A.J."/>
            <person name="Kinkar L."/>
            <person name="Wang T."/>
            <person name="Sohn W.M."/>
            <person name="Chang B.C.H."/>
            <person name="Kaur P."/>
            <person name="Weisz D."/>
            <person name="Dudchenko O."/>
            <person name="Aiden E.L."/>
            <person name="Korhonen P.K."/>
            <person name="Gasser R.B."/>
        </authorList>
    </citation>
    <scope>NUCLEOTIDE SEQUENCE [LARGE SCALE GENOMIC DNA]</scope>
    <source>
        <strain evidence="1">Cs-k2</strain>
    </source>
</reference>